<protein>
    <submittedName>
        <fullName evidence="1">Uncharacterized protein</fullName>
    </submittedName>
</protein>
<proteinExistence type="predicted"/>
<name>A0ABQ3HRY0_9ACTN</name>
<evidence type="ECO:0000313" key="2">
    <source>
        <dbReference type="Proteomes" id="UP000597341"/>
    </source>
</evidence>
<sequence length="45" mass="4799">MSGSRNPLMSVAGRLFLDKVLGRDFDKGLVALKREAEPAAGNRPG</sequence>
<reference evidence="2" key="1">
    <citation type="journal article" date="2019" name="Int. J. Syst. Evol. Microbiol.">
        <title>The Global Catalogue of Microorganisms (GCM) 10K type strain sequencing project: providing services to taxonomists for standard genome sequencing and annotation.</title>
        <authorList>
            <consortium name="The Broad Institute Genomics Platform"/>
            <consortium name="The Broad Institute Genome Sequencing Center for Infectious Disease"/>
            <person name="Wu L."/>
            <person name="Ma J."/>
        </authorList>
    </citation>
    <scope>NUCLEOTIDE SEQUENCE [LARGE SCALE GENOMIC DNA]</scope>
    <source>
        <strain evidence="2">CGMCC 1.12791</strain>
    </source>
</reference>
<dbReference type="RefSeq" id="WP_229856672.1">
    <property type="nucleotide sequence ID" value="NZ_BNAD01000011.1"/>
</dbReference>
<evidence type="ECO:0000313" key="1">
    <source>
        <dbReference type="EMBL" id="GHE18630.1"/>
    </source>
</evidence>
<accession>A0ABQ3HRY0</accession>
<organism evidence="1 2">
    <name type="scientific">Nocardioides flavus</name>
    <name type="common">ex Wang et al. 2016</name>
    <dbReference type="NCBI Taxonomy" id="2058780"/>
    <lineage>
        <taxon>Bacteria</taxon>
        <taxon>Bacillati</taxon>
        <taxon>Actinomycetota</taxon>
        <taxon>Actinomycetes</taxon>
        <taxon>Propionibacteriales</taxon>
        <taxon>Nocardioidaceae</taxon>
        <taxon>Nocardioides</taxon>
    </lineage>
</organism>
<keyword evidence="2" id="KW-1185">Reference proteome</keyword>
<gene>
    <name evidence="1" type="ORF">GCM10011376_32400</name>
</gene>
<comment type="caution">
    <text evidence="1">The sequence shown here is derived from an EMBL/GenBank/DDBJ whole genome shotgun (WGS) entry which is preliminary data.</text>
</comment>
<dbReference type="EMBL" id="BNAD01000011">
    <property type="protein sequence ID" value="GHE18630.1"/>
    <property type="molecule type" value="Genomic_DNA"/>
</dbReference>
<dbReference type="Proteomes" id="UP000597341">
    <property type="component" value="Unassembled WGS sequence"/>
</dbReference>